<protein>
    <submittedName>
        <fullName evidence="3">NAD(P)-dependent dehydrogenase (Short-subunit alcohol dehydrogenase family)</fullName>
    </submittedName>
</protein>
<evidence type="ECO:0000256" key="1">
    <source>
        <dbReference type="ARBA" id="ARBA00006484"/>
    </source>
</evidence>
<dbReference type="Proteomes" id="UP000267187">
    <property type="component" value="Unassembled WGS sequence"/>
</dbReference>
<comment type="similarity">
    <text evidence="1">Belongs to the short-chain dehydrogenases/reductases (SDR) family.</text>
</comment>
<reference evidence="3 4" key="1">
    <citation type="submission" date="2018-10" db="EMBL/GenBank/DDBJ databases">
        <title>Genomic Encyclopedia of Type Strains, Phase IV (KMG-IV): sequencing the most valuable type-strain genomes for metagenomic binning, comparative biology and taxonomic classification.</title>
        <authorList>
            <person name="Goeker M."/>
        </authorList>
    </citation>
    <scope>NUCLEOTIDE SEQUENCE [LARGE SCALE GENOMIC DNA]</scope>
    <source>
        <strain evidence="3 4">DSM 25080</strain>
    </source>
</reference>
<keyword evidence="2" id="KW-0560">Oxidoreductase</keyword>
<keyword evidence="4" id="KW-1185">Reference proteome</keyword>
<comment type="caution">
    <text evidence="3">The sequence shown here is derived from an EMBL/GenBank/DDBJ whole genome shotgun (WGS) entry which is preliminary data.</text>
</comment>
<evidence type="ECO:0000313" key="3">
    <source>
        <dbReference type="EMBL" id="RMA81195.1"/>
    </source>
</evidence>
<evidence type="ECO:0000313" key="4">
    <source>
        <dbReference type="Proteomes" id="UP000267187"/>
    </source>
</evidence>
<dbReference type="GO" id="GO:0016491">
    <property type="term" value="F:oxidoreductase activity"/>
    <property type="evidence" value="ECO:0007669"/>
    <property type="project" value="UniProtKB-KW"/>
</dbReference>
<dbReference type="PROSITE" id="PS00061">
    <property type="entry name" value="ADH_SHORT"/>
    <property type="match status" value="1"/>
</dbReference>
<dbReference type="SUPFAM" id="SSF51735">
    <property type="entry name" value="NAD(P)-binding Rossmann-fold domains"/>
    <property type="match status" value="1"/>
</dbReference>
<name>A0A3M0AFE4_9GAMM</name>
<sequence>MTTPIPNYQASKDCLKDRVILITGAGDGIGKTLSITAAKHGATVLLLGRTTAKLANTYDEICALGAPEPAILAFDLSGASEDDYNTLAAAIETEYGRLDGLVHNASLLGRRSPIASYPADTWQRVMQVNVNAAFLLSKAMLPLLEIPAHSSMVFTSSSVGRTARAHWGAYGVSKFATEGLALTLADELDGISNVRCNTFNPGATRTAMRAGAYPAENPAAVKSAEELMPWYLYLLSDDSIGVSGEQLSY</sequence>
<dbReference type="Pfam" id="PF00106">
    <property type="entry name" value="adh_short"/>
    <property type="match status" value="1"/>
</dbReference>
<dbReference type="PANTHER" id="PTHR42901:SF1">
    <property type="entry name" value="ALCOHOL DEHYDROGENASE"/>
    <property type="match status" value="1"/>
</dbReference>
<evidence type="ECO:0000256" key="2">
    <source>
        <dbReference type="ARBA" id="ARBA00023002"/>
    </source>
</evidence>
<proteinExistence type="inferred from homology"/>
<dbReference type="PRINTS" id="PR00081">
    <property type="entry name" value="GDHRDH"/>
</dbReference>
<dbReference type="EMBL" id="REFJ01000002">
    <property type="protein sequence ID" value="RMA81195.1"/>
    <property type="molecule type" value="Genomic_DNA"/>
</dbReference>
<dbReference type="PANTHER" id="PTHR42901">
    <property type="entry name" value="ALCOHOL DEHYDROGENASE"/>
    <property type="match status" value="1"/>
</dbReference>
<dbReference type="InterPro" id="IPR020904">
    <property type="entry name" value="Sc_DH/Rdtase_CS"/>
</dbReference>
<dbReference type="NCBIfam" id="NF006509">
    <property type="entry name" value="PRK08945.1"/>
    <property type="match status" value="1"/>
</dbReference>
<dbReference type="Gene3D" id="3.40.50.720">
    <property type="entry name" value="NAD(P)-binding Rossmann-like Domain"/>
    <property type="match status" value="1"/>
</dbReference>
<dbReference type="RefSeq" id="WP_245962607.1">
    <property type="nucleotide sequence ID" value="NZ_REFJ01000002.1"/>
</dbReference>
<gene>
    <name evidence="3" type="ORF">DFR27_0996</name>
</gene>
<dbReference type="InterPro" id="IPR002347">
    <property type="entry name" value="SDR_fam"/>
</dbReference>
<dbReference type="InterPro" id="IPR036291">
    <property type="entry name" value="NAD(P)-bd_dom_sf"/>
</dbReference>
<organism evidence="3 4">
    <name type="scientific">Umboniibacter marinipuniceus</name>
    <dbReference type="NCBI Taxonomy" id="569599"/>
    <lineage>
        <taxon>Bacteria</taxon>
        <taxon>Pseudomonadati</taxon>
        <taxon>Pseudomonadota</taxon>
        <taxon>Gammaproteobacteria</taxon>
        <taxon>Cellvibrionales</taxon>
        <taxon>Cellvibrionaceae</taxon>
        <taxon>Umboniibacter</taxon>
    </lineage>
</organism>
<dbReference type="AlphaFoldDB" id="A0A3M0AFE4"/>
<accession>A0A3M0AFE4</accession>